<evidence type="ECO:0000313" key="2">
    <source>
        <dbReference type="Proteomes" id="UP000070617"/>
    </source>
</evidence>
<sequence>MLEDWIRQDISKNKKSGTYLFYGEDSSRLEKAVLSFAKALCCPKEKDYYCDSCSVCNRIQKGVYADVHVLENLKIEDIREAETSFHESSYEGERKIFILPNIQDLRKESANALLKSIEEPGDGTFFLLWSTRKNILATIRSRAIQVFVPRVNYQELGVSKECYHFFEGNEQDILNCLKENINWQEHQSYKNIQKNIVSYLETQQTSSKVKVYQSLIDFLEVKENLSVVEILWFIEELVGSPCERKDFAWIFHYCLMQERYQGKLEEKLMLSKMLNFPINNKVLFANLFLK</sequence>
<evidence type="ECO:0000313" key="1">
    <source>
        <dbReference type="EMBL" id="KXA14240.1"/>
    </source>
</evidence>
<dbReference type="EMBL" id="LRPX01000052">
    <property type="protein sequence ID" value="KXA14240.1"/>
    <property type="molecule type" value="Genomic_DNA"/>
</dbReference>
<proteinExistence type="predicted"/>
<dbReference type="InterPro" id="IPR050238">
    <property type="entry name" value="DNA_Rep/Repair_Clamp_Loader"/>
</dbReference>
<dbReference type="Gene3D" id="3.40.50.300">
    <property type="entry name" value="P-loop containing nucleotide triphosphate hydrolases"/>
    <property type="match status" value="1"/>
</dbReference>
<dbReference type="PATRIC" id="fig|134605.3.peg.1082"/>
<organism evidence="1 2">
    <name type="scientific">Fusobacterium equinum</name>
    <dbReference type="NCBI Taxonomy" id="134605"/>
    <lineage>
        <taxon>Bacteria</taxon>
        <taxon>Fusobacteriati</taxon>
        <taxon>Fusobacteriota</taxon>
        <taxon>Fusobacteriia</taxon>
        <taxon>Fusobacteriales</taxon>
        <taxon>Fusobacteriaceae</taxon>
        <taxon>Fusobacterium</taxon>
    </lineage>
</organism>
<dbReference type="Pfam" id="PF13177">
    <property type="entry name" value="DNA_pol3_delta2"/>
    <property type="match status" value="1"/>
</dbReference>
<comment type="caution">
    <text evidence="1">The sequence shown here is derived from an EMBL/GenBank/DDBJ whole genome shotgun (WGS) entry which is preliminary data.</text>
</comment>
<dbReference type="STRING" id="134605.HMPREF3206_01090"/>
<dbReference type="PANTHER" id="PTHR11669:SF8">
    <property type="entry name" value="DNA POLYMERASE III SUBUNIT DELTA"/>
    <property type="match status" value="1"/>
</dbReference>
<name>A0A133ND53_9FUSO</name>
<dbReference type="AlphaFoldDB" id="A0A133ND53"/>
<dbReference type="InterPro" id="IPR027417">
    <property type="entry name" value="P-loop_NTPase"/>
</dbReference>
<dbReference type="RefSeq" id="WP_010680434.1">
    <property type="nucleotide sequence ID" value="NZ_KQ956545.1"/>
</dbReference>
<gene>
    <name evidence="1" type="ORF">HMPREF3206_01090</name>
</gene>
<dbReference type="GO" id="GO:0006261">
    <property type="term" value="P:DNA-templated DNA replication"/>
    <property type="evidence" value="ECO:0007669"/>
    <property type="project" value="TreeGrafter"/>
</dbReference>
<accession>A0A133ND53</accession>
<dbReference type="Proteomes" id="UP000070617">
    <property type="component" value="Unassembled WGS sequence"/>
</dbReference>
<dbReference type="PANTHER" id="PTHR11669">
    <property type="entry name" value="REPLICATION FACTOR C / DNA POLYMERASE III GAMMA-TAU SUBUNIT"/>
    <property type="match status" value="1"/>
</dbReference>
<reference evidence="2" key="1">
    <citation type="submission" date="2016-01" db="EMBL/GenBank/DDBJ databases">
        <authorList>
            <person name="Mitreva M."/>
            <person name="Pepin K.H."/>
            <person name="Mihindukulasuriya K.A."/>
            <person name="Fulton R."/>
            <person name="Fronick C."/>
            <person name="O'Laughlin M."/>
            <person name="Miner T."/>
            <person name="Herter B."/>
            <person name="Rosa B.A."/>
            <person name="Cordes M."/>
            <person name="Tomlinson C."/>
            <person name="Wollam A."/>
            <person name="Palsikar V.B."/>
            <person name="Mardis E.R."/>
            <person name="Wilson R.K."/>
        </authorList>
    </citation>
    <scope>NUCLEOTIDE SEQUENCE [LARGE SCALE GENOMIC DNA]</scope>
    <source>
        <strain evidence="2">CMW8396</strain>
    </source>
</reference>
<protein>
    <submittedName>
        <fullName evidence="1">DNA polymerase III, delta' subunit domain protein</fullName>
    </submittedName>
</protein>
<dbReference type="SUPFAM" id="SSF52540">
    <property type="entry name" value="P-loop containing nucleoside triphosphate hydrolases"/>
    <property type="match status" value="1"/>
</dbReference>
<keyword evidence="2" id="KW-1185">Reference proteome</keyword>